<keyword evidence="4 7" id="KW-1133">Transmembrane helix</keyword>
<evidence type="ECO:0000313" key="10">
    <source>
        <dbReference type="EMBL" id="TDO36725.1"/>
    </source>
</evidence>
<evidence type="ECO:0000256" key="2">
    <source>
        <dbReference type="ARBA" id="ARBA00022475"/>
    </source>
</evidence>
<feature type="transmembrane region" description="Helical" evidence="7">
    <location>
        <begin position="439"/>
        <end position="472"/>
    </location>
</feature>
<dbReference type="Proteomes" id="UP000294901">
    <property type="component" value="Unassembled WGS sequence"/>
</dbReference>
<dbReference type="GO" id="GO:0022857">
    <property type="term" value="F:transmembrane transporter activity"/>
    <property type="evidence" value="ECO:0007669"/>
    <property type="project" value="TreeGrafter"/>
</dbReference>
<comment type="subcellular location">
    <subcellularLocation>
        <location evidence="1">Cell membrane</location>
        <topology evidence="1">Multi-pass membrane protein</topology>
    </subcellularLocation>
</comment>
<dbReference type="AlphaFoldDB" id="A0A4R6JQ33"/>
<feature type="transmembrane region" description="Helical" evidence="7">
    <location>
        <begin position="366"/>
        <end position="386"/>
    </location>
</feature>
<feature type="transmembrane region" description="Helical" evidence="7">
    <location>
        <begin position="767"/>
        <end position="795"/>
    </location>
</feature>
<dbReference type="Pfam" id="PF12704">
    <property type="entry name" value="MacB_PCD"/>
    <property type="match status" value="2"/>
</dbReference>
<keyword evidence="11" id="KW-1185">Reference proteome</keyword>
<feature type="transmembrane region" description="Helical" evidence="7">
    <location>
        <begin position="493"/>
        <end position="513"/>
    </location>
</feature>
<evidence type="ECO:0000256" key="4">
    <source>
        <dbReference type="ARBA" id="ARBA00022989"/>
    </source>
</evidence>
<feature type="domain" description="MacB-like periplasmic core" evidence="9">
    <location>
        <begin position="492"/>
        <end position="692"/>
    </location>
</feature>
<evidence type="ECO:0000256" key="6">
    <source>
        <dbReference type="ARBA" id="ARBA00038076"/>
    </source>
</evidence>
<organism evidence="10 11">
    <name type="scientific">Paractinoplanes brasiliensis</name>
    <dbReference type="NCBI Taxonomy" id="52695"/>
    <lineage>
        <taxon>Bacteria</taxon>
        <taxon>Bacillati</taxon>
        <taxon>Actinomycetota</taxon>
        <taxon>Actinomycetes</taxon>
        <taxon>Micromonosporales</taxon>
        <taxon>Micromonosporaceae</taxon>
        <taxon>Paractinoplanes</taxon>
    </lineage>
</organism>
<dbReference type="PANTHER" id="PTHR30572:SF4">
    <property type="entry name" value="ABC TRANSPORTER PERMEASE YTRF"/>
    <property type="match status" value="1"/>
</dbReference>
<dbReference type="RefSeq" id="WP_133871439.1">
    <property type="nucleotide sequence ID" value="NZ_BOMD01000101.1"/>
</dbReference>
<feature type="transmembrane region" description="Helical" evidence="7">
    <location>
        <begin position="320"/>
        <end position="346"/>
    </location>
</feature>
<dbReference type="GO" id="GO:0005886">
    <property type="term" value="C:plasma membrane"/>
    <property type="evidence" value="ECO:0007669"/>
    <property type="project" value="UniProtKB-SubCell"/>
</dbReference>
<evidence type="ECO:0000256" key="3">
    <source>
        <dbReference type="ARBA" id="ARBA00022692"/>
    </source>
</evidence>
<protein>
    <submittedName>
        <fullName evidence="10">Putative ABC transport system permease protein</fullName>
    </submittedName>
</protein>
<dbReference type="PANTHER" id="PTHR30572">
    <property type="entry name" value="MEMBRANE COMPONENT OF TRANSPORTER-RELATED"/>
    <property type="match status" value="1"/>
</dbReference>
<evidence type="ECO:0000259" key="9">
    <source>
        <dbReference type="Pfam" id="PF12704"/>
    </source>
</evidence>
<proteinExistence type="inferred from homology"/>
<comment type="similarity">
    <text evidence="6">Belongs to the ABC-4 integral membrane protein family.</text>
</comment>
<evidence type="ECO:0000259" key="8">
    <source>
        <dbReference type="Pfam" id="PF02687"/>
    </source>
</evidence>
<feature type="transmembrane region" description="Helical" evidence="7">
    <location>
        <begin position="264"/>
        <end position="293"/>
    </location>
</feature>
<reference evidence="10 11" key="1">
    <citation type="submission" date="2019-03" db="EMBL/GenBank/DDBJ databases">
        <title>Sequencing the genomes of 1000 actinobacteria strains.</title>
        <authorList>
            <person name="Klenk H.-P."/>
        </authorList>
    </citation>
    <scope>NUCLEOTIDE SEQUENCE [LARGE SCALE GENOMIC DNA]</scope>
    <source>
        <strain evidence="10 11">DSM 43805</strain>
    </source>
</reference>
<dbReference type="InterPro" id="IPR003838">
    <property type="entry name" value="ABC3_permease_C"/>
</dbReference>
<dbReference type="InterPro" id="IPR025857">
    <property type="entry name" value="MacB_PCD"/>
</dbReference>
<accession>A0A4R6JQ33</accession>
<feature type="transmembrane region" description="Helical" evidence="7">
    <location>
        <begin position="815"/>
        <end position="835"/>
    </location>
</feature>
<gene>
    <name evidence="10" type="ORF">C8E87_0307</name>
</gene>
<feature type="transmembrane region" description="Helical" evidence="7">
    <location>
        <begin position="16"/>
        <end position="36"/>
    </location>
</feature>
<keyword evidence="3 7" id="KW-0812">Transmembrane</keyword>
<dbReference type="InterPro" id="IPR050250">
    <property type="entry name" value="Macrolide_Exporter_MacB"/>
</dbReference>
<dbReference type="EMBL" id="SNWR01000001">
    <property type="protein sequence ID" value="TDO36725.1"/>
    <property type="molecule type" value="Genomic_DNA"/>
</dbReference>
<dbReference type="OrthoDB" id="9780560at2"/>
<evidence type="ECO:0000256" key="7">
    <source>
        <dbReference type="SAM" id="Phobius"/>
    </source>
</evidence>
<keyword evidence="5 7" id="KW-0472">Membrane</keyword>
<feature type="domain" description="ABC3 transporter permease C-terminal" evidence="8">
    <location>
        <begin position="272"/>
        <end position="393"/>
    </location>
</feature>
<keyword evidence="2" id="KW-1003">Cell membrane</keyword>
<sequence length="849" mass="87549">MIRATLKGLLAHKLRLLMSGIAVVLGVLAVSGSLILTDTLSRSYNAMFEDVYDYVDVSVTVPPKVDTGYLAAPATMPAAVADRLRKLPQVARATGSASTQDGARVVDRDGKVITTFGAPRIGLNWTGEDGFVTLRAGRGPVADDEVAINAGLAKATGYTVGDRIGVLTRAPRRTFTVVGVFGYSGDRDSLAGETLVAFTLPAAQQLLLGEKDVLTSVELVAAPGVSEEQLRSAVTDALGPAYRVQTATELSRQASDAVDEGLRFFNYILLGFAFVALFVGVFLILNTFSIIVAQRLRELALLRALGAGRAQVVGSVEAEAFVVGLISSIAGVLLGIAAGRMLAWLYATSFGGGVELAPPAVSPVAVLAGLGVGIGVTMLAALVPALRAARIPPVAALRESSTGETRLVRVTVAGIVTAAVGAVLLAAGLTDRTGPVNALVVLLIGVLLTLAGAALLTPVLVRPVVAALGGVFAWRTPGRLGVRNAARQPRRTAITAAALMVGISLVVGIGVVLTSVTKSFDEALGNRIKVDLIIAGEHTGPLAPTFDDAVLVQARQLAGVETVLGFTTDIGLVDGEQTTLGAVSDSTAMRSMFGLRSAAGTLDGLGAGQLLVDERTATAAGRHVGDRVRVQLSKGDARMFTIVGIYARASGLSGWLTGGPETRNFRSTDPSTGLIKLAPGASVPAVRAQIAALLADSPETSVSDRSGYVRQQTRALDSLRGMVQILMAMAIVIAVLGIVNTLALSVIERTRELGLLRAIGLRRVQMVHMIAVEGVIISVFGALLGVVVGVVLGAATVRGLHDEGITAIGLPWGQMLTYLVLGVAIGVVAGVAPSIRAARLSVLTAIAHE</sequence>
<feature type="transmembrane region" description="Helical" evidence="7">
    <location>
        <begin position="725"/>
        <end position="747"/>
    </location>
</feature>
<feature type="domain" description="MacB-like periplasmic core" evidence="9">
    <location>
        <begin position="21"/>
        <end position="236"/>
    </location>
</feature>
<name>A0A4R6JQ33_9ACTN</name>
<evidence type="ECO:0000256" key="1">
    <source>
        <dbReference type="ARBA" id="ARBA00004651"/>
    </source>
</evidence>
<evidence type="ECO:0000256" key="5">
    <source>
        <dbReference type="ARBA" id="ARBA00023136"/>
    </source>
</evidence>
<feature type="domain" description="ABC3 transporter permease C-terminal" evidence="8">
    <location>
        <begin position="725"/>
        <end position="841"/>
    </location>
</feature>
<dbReference type="Pfam" id="PF02687">
    <property type="entry name" value="FtsX"/>
    <property type="match status" value="2"/>
</dbReference>
<evidence type="ECO:0000313" key="11">
    <source>
        <dbReference type="Proteomes" id="UP000294901"/>
    </source>
</evidence>
<feature type="transmembrane region" description="Helical" evidence="7">
    <location>
        <begin position="407"/>
        <end position="427"/>
    </location>
</feature>
<comment type="caution">
    <text evidence="10">The sequence shown here is derived from an EMBL/GenBank/DDBJ whole genome shotgun (WGS) entry which is preliminary data.</text>
</comment>